<evidence type="ECO:0000313" key="1">
    <source>
        <dbReference type="EMBL" id="MBS4538513.1"/>
    </source>
</evidence>
<reference evidence="1" key="1">
    <citation type="submission" date="2019-12" db="EMBL/GenBank/DDBJ databases">
        <title>Clostridiaceae gen. nov. sp. nov., isolated from sediment in Xinjiang, China.</title>
        <authorList>
            <person name="Zhang R."/>
        </authorList>
    </citation>
    <scope>NUCLEOTIDE SEQUENCE</scope>
    <source>
        <strain evidence="1">D2Q-11</strain>
    </source>
</reference>
<organism evidence="1 2">
    <name type="scientific">Anaeromonas frigoriresistens</name>
    <dbReference type="NCBI Taxonomy" id="2683708"/>
    <lineage>
        <taxon>Bacteria</taxon>
        <taxon>Bacillati</taxon>
        <taxon>Bacillota</taxon>
        <taxon>Tissierellia</taxon>
        <taxon>Tissierellales</taxon>
        <taxon>Thermohalobacteraceae</taxon>
        <taxon>Anaeromonas</taxon>
    </lineage>
</organism>
<dbReference type="AlphaFoldDB" id="A0A942UTX1"/>
<comment type="caution">
    <text evidence="1">The sequence shown here is derived from an EMBL/GenBank/DDBJ whole genome shotgun (WGS) entry which is preliminary data.</text>
</comment>
<dbReference type="RefSeq" id="WP_203366439.1">
    <property type="nucleotide sequence ID" value="NZ_WSFT01000036.1"/>
</dbReference>
<proteinExistence type="predicted"/>
<gene>
    <name evidence="1" type="ORF">GOQ27_08555</name>
</gene>
<keyword evidence="2" id="KW-1185">Reference proteome</keyword>
<name>A0A942UTX1_9FIRM</name>
<dbReference type="EMBL" id="WSFT01000036">
    <property type="protein sequence ID" value="MBS4538513.1"/>
    <property type="molecule type" value="Genomic_DNA"/>
</dbReference>
<dbReference type="Proteomes" id="UP000724672">
    <property type="component" value="Unassembled WGS sequence"/>
</dbReference>
<sequence length="71" mass="8182">MNFKKLAIKYFLEEADINSLYLEILNNISPIIGSYILNTTKKDFSPYPKIDVSITDSIDTKISNKKRVKII</sequence>
<accession>A0A942UTX1</accession>
<protein>
    <submittedName>
        <fullName evidence="1">Uncharacterized protein</fullName>
    </submittedName>
</protein>
<evidence type="ECO:0000313" key="2">
    <source>
        <dbReference type="Proteomes" id="UP000724672"/>
    </source>
</evidence>